<evidence type="ECO:0000256" key="5">
    <source>
        <dbReference type="SAM" id="MobiDB-lite"/>
    </source>
</evidence>
<feature type="compositionally biased region" description="Polar residues" evidence="5">
    <location>
        <begin position="717"/>
        <end position="728"/>
    </location>
</feature>
<keyword evidence="8" id="KW-1185">Reference proteome</keyword>
<dbReference type="PANTHER" id="PTHR15454">
    <property type="entry name" value="NISCHARIN RELATED"/>
    <property type="match status" value="1"/>
</dbReference>
<dbReference type="Pfam" id="PF00610">
    <property type="entry name" value="DEP"/>
    <property type="match status" value="1"/>
</dbReference>
<dbReference type="InterPro" id="IPR032675">
    <property type="entry name" value="LRR_dom_sf"/>
</dbReference>
<dbReference type="SUPFAM" id="SSF46785">
    <property type="entry name" value="Winged helix' DNA-binding domain"/>
    <property type="match status" value="1"/>
</dbReference>
<reference evidence="7 8" key="1">
    <citation type="submission" date="2022-05" db="EMBL/GenBank/DDBJ databases">
        <authorList>
            <consortium name="Genoscope - CEA"/>
            <person name="William W."/>
        </authorList>
    </citation>
    <scope>NUCLEOTIDE SEQUENCE [LARGE SCALE GENOMIC DNA]</scope>
</reference>
<dbReference type="PANTHER" id="PTHR15454:SF69">
    <property type="entry name" value="SERINE_THREONINE-PROTEIN KINASE 11-INTERACTING PROTEIN"/>
    <property type="match status" value="1"/>
</dbReference>
<evidence type="ECO:0000313" key="8">
    <source>
        <dbReference type="Proteomes" id="UP001159405"/>
    </source>
</evidence>
<proteinExistence type="predicted"/>
<dbReference type="Pfam" id="PF23142">
    <property type="entry name" value="PH_PLEKHM2"/>
    <property type="match status" value="1"/>
</dbReference>
<dbReference type="PROSITE" id="PS51450">
    <property type="entry name" value="LRR"/>
    <property type="match status" value="3"/>
</dbReference>
<dbReference type="CDD" id="cd04371">
    <property type="entry name" value="DEP"/>
    <property type="match status" value="1"/>
</dbReference>
<evidence type="ECO:0000256" key="1">
    <source>
        <dbReference type="ARBA" id="ARBA00004496"/>
    </source>
</evidence>
<keyword evidence="2" id="KW-0963">Cytoplasm</keyword>
<accession>A0ABN8NW24</accession>
<dbReference type="SMART" id="SM00049">
    <property type="entry name" value="DEP"/>
    <property type="match status" value="1"/>
</dbReference>
<evidence type="ECO:0000256" key="2">
    <source>
        <dbReference type="ARBA" id="ARBA00022490"/>
    </source>
</evidence>
<evidence type="ECO:0000259" key="6">
    <source>
        <dbReference type="PROSITE" id="PS50186"/>
    </source>
</evidence>
<feature type="compositionally biased region" description="Basic residues" evidence="5">
    <location>
        <begin position="886"/>
        <end position="896"/>
    </location>
</feature>
<feature type="compositionally biased region" description="Polar residues" evidence="5">
    <location>
        <begin position="939"/>
        <end position="974"/>
    </location>
</feature>
<feature type="compositionally biased region" description="Basic residues" evidence="5">
    <location>
        <begin position="384"/>
        <end position="395"/>
    </location>
</feature>
<feature type="compositionally biased region" description="Low complexity" evidence="5">
    <location>
        <begin position="991"/>
        <end position="1014"/>
    </location>
</feature>
<dbReference type="Pfam" id="PF13855">
    <property type="entry name" value="LRR_8"/>
    <property type="match status" value="1"/>
</dbReference>
<dbReference type="InterPro" id="IPR057288">
    <property type="entry name" value="PH_PLEKHM2"/>
</dbReference>
<feature type="compositionally biased region" description="Basic and acidic residues" evidence="5">
    <location>
        <begin position="900"/>
        <end position="909"/>
    </location>
</feature>
<evidence type="ECO:0000256" key="3">
    <source>
        <dbReference type="ARBA" id="ARBA00022614"/>
    </source>
</evidence>
<dbReference type="InterPro" id="IPR000591">
    <property type="entry name" value="DEP_dom"/>
</dbReference>
<keyword evidence="3" id="KW-0433">Leucine-rich repeat</keyword>
<feature type="compositionally biased region" description="Acidic residues" evidence="5">
    <location>
        <begin position="367"/>
        <end position="376"/>
    </location>
</feature>
<feature type="compositionally biased region" description="Polar residues" evidence="5">
    <location>
        <begin position="911"/>
        <end position="929"/>
    </location>
</feature>
<feature type="region of interest" description="Disordered" evidence="5">
    <location>
        <begin position="991"/>
        <end position="1017"/>
    </location>
</feature>
<organism evidence="7 8">
    <name type="scientific">Porites lobata</name>
    <dbReference type="NCBI Taxonomy" id="104759"/>
    <lineage>
        <taxon>Eukaryota</taxon>
        <taxon>Metazoa</taxon>
        <taxon>Cnidaria</taxon>
        <taxon>Anthozoa</taxon>
        <taxon>Hexacorallia</taxon>
        <taxon>Scleractinia</taxon>
        <taxon>Fungiina</taxon>
        <taxon>Poritidae</taxon>
        <taxon>Porites</taxon>
    </lineage>
</organism>
<feature type="region of interest" description="Disordered" evidence="5">
    <location>
        <begin position="366"/>
        <end position="395"/>
    </location>
</feature>
<dbReference type="Pfam" id="PF25357">
    <property type="entry name" value="PH_S11IP"/>
    <property type="match status" value="1"/>
</dbReference>
<feature type="compositionally biased region" description="Polar residues" evidence="5">
    <location>
        <begin position="685"/>
        <end position="708"/>
    </location>
</feature>
<keyword evidence="4" id="KW-0677">Repeat</keyword>
<evidence type="ECO:0000313" key="7">
    <source>
        <dbReference type="EMBL" id="CAH3120691.1"/>
    </source>
</evidence>
<feature type="region of interest" description="Disordered" evidence="5">
    <location>
        <begin position="677"/>
        <end position="764"/>
    </location>
</feature>
<comment type="subcellular location">
    <subcellularLocation>
        <location evidence="1">Cytoplasm</location>
    </subcellularLocation>
</comment>
<dbReference type="InterPro" id="IPR001611">
    <property type="entry name" value="Leu-rich_rpt"/>
</dbReference>
<dbReference type="InterPro" id="IPR036390">
    <property type="entry name" value="WH_DNA-bd_sf"/>
</dbReference>
<feature type="domain" description="DEP" evidence="6">
    <location>
        <begin position="1215"/>
        <end position="1283"/>
    </location>
</feature>
<protein>
    <recommendedName>
        <fullName evidence="6">DEP domain-containing protein</fullName>
    </recommendedName>
</protein>
<comment type="caution">
    <text evidence="7">The sequence shown here is derived from an EMBL/GenBank/DDBJ whole genome shotgun (WGS) entry which is preliminary data.</text>
</comment>
<dbReference type="Proteomes" id="UP001159405">
    <property type="component" value="Unassembled WGS sequence"/>
</dbReference>
<dbReference type="Gene3D" id="3.80.10.10">
    <property type="entry name" value="Ribonuclease Inhibitor"/>
    <property type="match status" value="2"/>
</dbReference>
<gene>
    <name evidence="7" type="ORF">PLOB_00028240</name>
</gene>
<dbReference type="PROSITE" id="PS50186">
    <property type="entry name" value="DEP"/>
    <property type="match status" value="1"/>
</dbReference>
<dbReference type="EMBL" id="CALNXK010000035">
    <property type="protein sequence ID" value="CAH3120691.1"/>
    <property type="molecule type" value="Genomic_DNA"/>
</dbReference>
<evidence type="ECO:0000256" key="4">
    <source>
        <dbReference type="ARBA" id="ARBA00022737"/>
    </source>
</evidence>
<feature type="region of interest" description="Disordered" evidence="5">
    <location>
        <begin position="836"/>
        <end position="976"/>
    </location>
</feature>
<dbReference type="Pfam" id="PF25624">
    <property type="entry name" value="PH_S11IP_C"/>
    <property type="match status" value="1"/>
</dbReference>
<sequence>MPYHGGHEVLVKLSTLLQSHGDAVLRQESQLCLTATSLVFLNQCFDIVSSGQQGTSIVGKRKGISYRDKEAITFLLDFLRRTPSLRLVQGTCPSVDGLIDISCFRALQVLEIKKVPVGLIRGFQSLRPQLKTLICRKSVISLNEVLIHCGGDQLNAPFAWPHLENVDFSYNGIELLDDSVKLLPKLKVLNLSHNNIQSTEDDESHSLQYLSEVQHLNLGFNQMDSIPVPPVQAGAIKFKLTTLILRNNNLQNLKGIETFNKLRLLDVSFNCIASLAELTPLAHLHNLISLNLEGNPVVFCPYYRRATIACLYPIPRVEPIQIDGKPLDSEEQILLGRNVQPVSMLSYIPEPTLPHPRVKAVRQVAEDLMESSESQEESGSSTPKPRKYKKKGKKGKRLVAREIDFDEESEVVSEDQPSTTPCPTPIEQVLEHEDDVEQLKKLRQLGGEGWLPSISQVVPDKDALIPSVQSPPDRDRAPSIVRTESVASVSEDKTEIISPRSSISVISDEDISDAQHFLVTLLSTPEDDDGSAVPLFLTVKNEFIVEKNFAGKVISQLETSCLQEVWVDSTTDDHNVVHIKFDYINPDRQTRDYIMESQEDSRKFADILRPFVTINKEIKLSAVERLQCLKCSAEFTRPIRTDDPLCPDCGSSMTVLATSPNQEKQEKRVLPIRTIGDRLREHTEGSTLNTSSIKSLNGNMSITPLVNMSSSSSSSSYADASDQQTTQETAKEENGVDFFESNAPPTDKQEKKNIAETEDSPDVIPRTRETLEQPSNVPDLCSNASGNVSNHSEKAQKKFIITNRGNFKVASDNNKYSLGKQAINATQVRTSALSNSLKESKYSKLPQMANSPPRKFSDYSNGVSPSRMKSAEDVIDGYPSTPPDRRVRHSNRKLRYSNRTLRDHDKKAELLSQSLPAYGNTSSNGSLHGTPTRKHSEQKYSSFQQKISQNGNTPRDSDSTSNQTPQSTSLSRSPTPKMFFNNLLNRLSGRLSGSGNSVSSSDSRSSSNSSSRASTPTMMEQNVVLSFRLSADEFSSCDHKLKLYFEVSLFRWGNHEEFCCLLKAPVVVYGSTEETPALMITSNVMFYICRFALKGSGTPDECLTPLVSHPLDDLQFIDPGLGGQSFRLEFSAPGRCYEFLVREKDRCERFLNLFIDTVQQAKLKAGSKPATISAPHPQTLEHIRSQVFGNKVEDPCFMGERLRQQVLKFTDPPLIKDRKSLLRSYSSCFVGKEFVDWMIQVKEAETRDEAVEIGQRLLDAGAVEHVSKEPHFEDKDQYYRFNTETDLLKEAAFADSVPDMDTNIILFIMAHRCTDTTKPHFRLEAVSVVVSRSHIALVKQNPQWPAPRYTEMPQDPKGPAFLCLAKHKITDVTSLDFYEDNPCFMGISITDEDAPAHSADSQWILKTETVSTLSSLVKVIKVPWEKQFGVELQKNLYPTITEHRL</sequence>
<dbReference type="InterPro" id="IPR057676">
    <property type="entry name" value="PH_S11IP_C"/>
</dbReference>
<dbReference type="InterPro" id="IPR036388">
    <property type="entry name" value="WH-like_DNA-bd_sf"/>
</dbReference>
<name>A0ABN8NW24_9CNID</name>
<dbReference type="SUPFAM" id="SSF52075">
    <property type="entry name" value="Outer arm dynein light chain 1"/>
    <property type="match status" value="1"/>
</dbReference>
<dbReference type="InterPro" id="IPR057292">
    <property type="entry name" value="PH_S11IP"/>
</dbReference>
<dbReference type="Gene3D" id="1.10.10.10">
    <property type="entry name" value="Winged helix-like DNA-binding domain superfamily/Winged helix DNA-binding domain"/>
    <property type="match status" value="1"/>
</dbReference>